<dbReference type="EMBL" id="BAAFGK010000004">
    <property type="protein sequence ID" value="GAB0056723.1"/>
    <property type="molecule type" value="Genomic_DNA"/>
</dbReference>
<dbReference type="InterPro" id="IPR027417">
    <property type="entry name" value="P-loop_NTPase"/>
</dbReference>
<dbReference type="NCBIfam" id="TIGR01630">
    <property type="entry name" value="psiM2_ORF9"/>
    <property type="match status" value="1"/>
</dbReference>
<keyword evidence="2" id="KW-1185">Reference proteome</keyword>
<reference evidence="1 2" key="1">
    <citation type="submission" date="2024-09" db="EMBL/GenBank/DDBJ databases">
        <title>Draft genome sequence of Candidatus Magnetaquicoccaceae bacterium FCR-1.</title>
        <authorList>
            <person name="Shimoshige H."/>
            <person name="Shimamura S."/>
            <person name="Taoka A."/>
            <person name="Kobayashi H."/>
            <person name="Maekawa T."/>
        </authorList>
    </citation>
    <scope>NUCLEOTIDE SEQUENCE [LARGE SCALE GENOMIC DNA]</scope>
    <source>
        <strain evidence="1 2">FCR-1</strain>
    </source>
</reference>
<proteinExistence type="predicted"/>
<accession>A0ABQ0C758</accession>
<evidence type="ECO:0008006" key="3">
    <source>
        <dbReference type="Google" id="ProtNLM"/>
    </source>
</evidence>
<dbReference type="Gene3D" id="3.30.420.240">
    <property type="match status" value="1"/>
</dbReference>
<sequence>MKRGSPDRFLTDHARSVAEWRARIQTDVEGFDADAADSSARRQRASSDLEFFARTYFPHYIRMPNSRMHDWLYRQLPEALDARDGCRLVLAAPRGEAKSTIACKILTLWAVLTGRKHYVCLVADVADQAIALLDAIKAELEVNPRLTRDWSDETGIGKVWQTGVILTRNNRKIQAFGSGKRMRGLSHGPNRPDLVICDDLENDENVRSPEQRDKLENWLRQTVLYLGAADGSMDLIIIGTVLHYDSVLSRLRQNPLWRSELFRSVITWPQRMELWDQWEALLLNEGTAAAQAFYDARATSMQEGAEVSWPQARPLYALMVRRATDGHKAFDSEQQNDPVSGEENPFSGKGVLQFWNTPDPEWVFFGACDPSLGLHGAGRDPCAILVGGVNRRQGSLMVIEARIARMVPDRIIEEIIALQARYGCVLWVIEAVQFQMMLYAELIKRSNQRGIPVPAMPVKPHTDKMLRIESLQPYIARGQILFHPSQTTLLEQLRHFPKADHDDGPDALHMLWEAAWKGSVPIEFRAAGPRATADMPPSVELDGVGFGAVGGRIDTWGYV</sequence>
<protein>
    <recommendedName>
        <fullName evidence="3">Phage protein</fullName>
    </recommendedName>
</protein>
<dbReference type="Proteomes" id="UP001628193">
    <property type="component" value="Unassembled WGS sequence"/>
</dbReference>
<gene>
    <name evidence="1" type="ORF">SIID45300_01034</name>
</gene>
<name>A0ABQ0C758_9PROT</name>
<dbReference type="Gene3D" id="3.40.50.300">
    <property type="entry name" value="P-loop containing nucleotide triphosphate hydrolases"/>
    <property type="match status" value="1"/>
</dbReference>
<evidence type="ECO:0000313" key="2">
    <source>
        <dbReference type="Proteomes" id="UP001628193"/>
    </source>
</evidence>
<comment type="caution">
    <text evidence="1">The sequence shown here is derived from an EMBL/GenBank/DDBJ whole genome shotgun (WGS) entry which is preliminary data.</text>
</comment>
<evidence type="ECO:0000313" key="1">
    <source>
        <dbReference type="EMBL" id="GAB0056723.1"/>
    </source>
</evidence>
<dbReference type="RefSeq" id="WP_420904443.1">
    <property type="nucleotide sequence ID" value="NZ_BAAFGK010000004.1"/>
</dbReference>
<dbReference type="InterPro" id="IPR006517">
    <property type="entry name" value="Phage_terminase_lsu-like_C"/>
</dbReference>
<organism evidence="1 2">
    <name type="scientific">Candidatus Magnetaquiglobus chichijimensis</name>
    <dbReference type="NCBI Taxonomy" id="3141448"/>
    <lineage>
        <taxon>Bacteria</taxon>
        <taxon>Pseudomonadati</taxon>
        <taxon>Pseudomonadota</taxon>
        <taxon>Magnetococcia</taxon>
        <taxon>Magnetococcales</taxon>
        <taxon>Candidatus Magnetaquicoccaceae</taxon>
        <taxon>Candidatus Magnetaquiglobus</taxon>
    </lineage>
</organism>